<dbReference type="InterPro" id="IPR016181">
    <property type="entry name" value="Acyl_CoA_acyltransferase"/>
</dbReference>
<name>A0A839MYD8_9MICO</name>
<dbReference type="SUPFAM" id="SSF55729">
    <property type="entry name" value="Acyl-CoA N-acyltransferases (Nat)"/>
    <property type="match status" value="1"/>
</dbReference>
<protein>
    <submittedName>
        <fullName evidence="1">RimJ/RimL family protein N-acetyltransferase</fullName>
    </submittedName>
</protein>
<keyword evidence="1" id="KW-0808">Transferase</keyword>
<evidence type="ECO:0000313" key="2">
    <source>
        <dbReference type="Proteomes" id="UP000559182"/>
    </source>
</evidence>
<sequence length="68" mass="7716">MTARRGGRPSYRLEARIEPWNLASIRTAEAAGFEREGLLRSHEEIGGRRVDLLMYSLLRPHSDGAIHD</sequence>
<dbReference type="RefSeq" id="WP_183318507.1">
    <property type="nucleotide sequence ID" value="NZ_JACHVQ010000001.1"/>
</dbReference>
<dbReference type="EMBL" id="JACHVQ010000001">
    <property type="protein sequence ID" value="MBB2890428.1"/>
    <property type="molecule type" value="Genomic_DNA"/>
</dbReference>
<dbReference type="GO" id="GO:0016740">
    <property type="term" value="F:transferase activity"/>
    <property type="evidence" value="ECO:0007669"/>
    <property type="project" value="UniProtKB-KW"/>
</dbReference>
<evidence type="ECO:0000313" key="1">
    <source>
        <dbReference type="EMBL" id="MBB2890428.1"/>
    </source>
</evidence>
<organism evidence="1 2">
    <name type="scientific">Flexivirga oryzae</name>
    <dbReference type="NCBI Taxonomy" id="1794944"/>
    <lineage>
        <taxon>Bacteria</taxon>
        <taxon>Bacillati</taxon>
        <taxon>Actinomycetota</taxon>
        <taxon>Actinomycetes</taxon>
        <taxon>Micrococcales</taxon>
        <taxon>Dermacoccaceae</taxon>
        <taxon>Flexivirga</taxon>
    </lineage>
</organism>
<dbReference type="Gene3D" id="3.40.630.30">
    <property type="match status" value="1"/>
</dbReference>
<dbReference type="AlphaFoldDB" id="A0A839MYD8"/>
<comment type="caution">
    <text evidence="1">The sequence shown here is derived from an EMBL/GenBank/DDBJ whole genome shotgun (WGS) entry which is preliminary data.</text>
</comment>
<proteinExistence type="predicted"/>
<keyword evidence="2" id="KW-1185">Reference proteome</keyword>
<reference evidence="1 2" key="1">
    <citation type="submission" date="2020-08" db="EMBL/GenBank/DDBJ databases">
        <title>Sequencing the genomes of 1000 actinobacteria strains.</title>
        <authorList>
            <person name="Klenk H.-P."/>
        </authorList>
    </citation>
    <scope>NUCLEOTIDE SEQUENCE [LARGE SCALE GENOMIC DNA]</scope>
    <source>
        <strain evidence="1 2">DSM 105369</strain>
    </source>
</reference>
<dbReference type="Proteomes" id="UP000559182">
    <property type="component" value="Unassembled WGS sequence"/>
</dbReference>
<accession>A0A839MYD8</accession>
<gene>
    <name evidence="1" type="ORF">FHU39_000412</name>
</gene>